<evidence type="ECO:0000313" key="3">
    <source>
        <dbReference type="Proteomes" id="UP000319613"/>
    </source>
</evidence>
<comment type="caution">
    <text evidence="2">The sequence shown here is derived from an EMBL/GenBank/DDBJ whole genome shotgun (WGS) entry which is preliminary data.</text>
</comment>
<dbReference type="GO" id="GO:0030572">
    <property type="term" value="F:phosphatidyltransferase activity"/>
    <property type="evidence" value="ECO:0007669"/>
    <property type="project" value="UniProtKB-ARBA"/>
</dbReference>
<organism evidence="2 3">
    <name type="scientific">Candidatus Doudnabacteria bacterium Gr01-1014_77</name>
    <dbReference type="NCBI Taxonomy" id="2017133"/>
    <lineage>
        <taxon>Bacteria</taxon>
        <taxon>Candidatus Doudnaibacteriota</taxon>
    </lineage>
</organism>
<dbReference type="InterPro" id="IPR001736">
    <property type="entry name" value="PLipase_D/transphosphatidylase"/>
</dbReference>
<dbReference type="AlphaFoldDB" id="A0A554J9J7"/>
<dbReference type="InterPro" id="IPR025202">
    <property type="entry name" value="PLD-like_dom"/>
</dbReference>
<feature type="domain" description="PLD phosphodiesterase" evidence="1">
    <location>
        <begin position="131"/>
        <end position="158"/>
    </location>
</feature>
<accession>A0A554J9J7</accession>
<dbReference type="Proteomes" id="UP000319613">
    <property type="component" value="Unassembled WGS sequence"/>
</dbReference>
<dbReference type="CDD" id="cd09110">
    <property type="entry name" value="PLDc_CLS_1"/>
    <property type="match status" value="1"/>
</dbReference>
<feature type="domain" description="PLD phosphodiesterase" evidence="1">
    <location>
        <begin position="314"/>
        <end position="341"/>
    </location>
</feature>
<dbReference type="EMBL" id="VMFF01000073">
    <property type="protein sequence ID" value="TSC65039.1"/>
    <property type="molecule type" value="Genomic_DNA"/>
</dbReference>
<dbReference type="CDD" id="cd09159">
    <property type="entry name" value="PLDc_ybhO_like_2"/>
    <property type="match status" value="1"/>
</dbReference>
<name>A0A554J9J7_9BACT</name>
<dbReference type="Gene3D" id="3.30.870.10">
    <property type="entry name" value="Endonuclease Chain A"/>
    <property type="match status" value="2"/>
</dbReference>
<evidence type="ECO:0000313" key="2">
    <source>
        <dbReference type="EMBL" id="TSC65039.1"/>
    </source>
</evidence>
<dbReference type="SMART" id="SM00155">
    <property type="entry name" value="PLDc"/>
    <property type="match status" value="2"/>
</dbReference>
<dbReference type="Pfam" id="PF13091">
    <property type="entry name" value="PLDc_2"/>
    <property type="match status" value="2"/>
</dbReference>
<sequence>RPKKHTNSEVPPVDSEDFLQALAGVANAPVQSGGQAKLLNNGEQFFPEILDAINKAEKTINFMTYIWTKGKMSDLVFEGLTNALHRKVEVRIVLDGFGGTGVDDEKLELFKKAGGKVCWFRPAHLGKLTRFYKRNHRRAIVIDGSTGFIGGAAIEDKWLGNAEGPEHWRDSMVKVTGSMAENLQSAFIQVWTDTYGEFLVGRKFYPHQGKHEGTKDPTTSKHVSIISSPSSEFHPISNIFWLSIKAGREKIYLTYSYFVPDKTLRNILKEKAKEGVDVRILLPNDYIDGNTIRWASHRYFEELLQSGVKIYEYQPTMIHSKTIVVDGKFSIVGSANFDIRSTELNKENILCIVEKDFASDLENTFFQDLKHAKQMRLGAWKKRSILRRLRERFASLFEEQY</sequence>
<dbReference type="PROSITE" id="PS50035">
    <property type="entry name" value="PLD"/>
    <property type="match status" value="2"/>
</dbReference>
<dbReference type="PANTHER" id="PTHR21248">
    <property type="entry name" value="CARDIOLIPIN SYNTHASE"/>
    <property type="match status" value="1"/>
</dbReference>
<proteinExistence type="predicted"/>
<evidence type="ECO:0000259" key="1">
    <source>
        <dbReference type="PROSITE" id="PS50035"/>
    </source>
</evidence>
<gene>
    <name evidence="2" type="ORF">G01um101477_639</name>
</gene>
<dbReference type="PANTHER" id="PTHR21248:SF22">
    <property type="entry name" value="PHOSPHOLIPASE D"/>
    <property type="match status" value="1"/>
</dbReference>
<dbReference type="SUPFAM" id="SSF56024">
    <property type="entry name" value="Phospholipase D/nuclease"/>
    <property type="match status" value="2"/>
</dbReference>
<protein>
    <submittedName>
        <fullName evidence="2">Cardiolipin synthase</fullName>
    </submittedName>
</protein>
<reference evidence="2 3" key="1">
    <citation type="submission" date="2017-07" db="EMBL/GenBank/DDBJ databases">
        <title>Mechanisms for carbon and nitrogen cycling indicate functional differentiation within the Candidate Phyla Radiation.</title>
        <authorList>
            <person name="Danczak R.E."/>
            <person name="Johnston M.D."/>
            <person name="Kenah C."/>
            <person name="Slattery M."/>
            <person name="Wrighton K.C."/>
            <person name="Wilkins M.J."/>
        </authorList>
    </citation>
    <scope>NUCLEOTIDE SEQUENCE [LARGE SCALE GENOMIC DNA]</scope>
    <source>
        <strain evidence="2">Gr01-1014_77</strain>
    </source>
</reference>
<dbReference type="GO" id="GO:0032049">
    <property type="term" value="P:cardiolipin biosynthetic process"/>
    <property type="evidence" value="ECO:0007669"/>
    <property type="project" value="UniProtKB-ARBA"/>
</dbReference>
<feature type="non-terminal residue" evidence="2">
    <location>
        <position position="1"/>
    </location>
</feature>